<protein>
    <recommendedName>
        <fullName evidence="13">60S ribosomal subunit assembly/export protein LOC1</fullName>
    </recommendedName>
</protein>
<keyword evidence="5" id="KW-0813">Transport</keyword>
<dbReference type="PANTHER" id="PTHR28028">
    <property type="entry name" value="60S RIBOSOMAL SUBUNIT ASSEMBLY/EXPORT PROTEIN LOC1"/>
    <property type="match status" value="1"/>
</dbReference>
<evidence type="ECO:0000256" key="5">
    <source>
        <dbReference type="ARBA" id="ARBA00022448"/>
    </source>
</evidence>
<dbReference type="InterPro" id="IPR037650">
    <property type="entry name" value="Loc1"/>
</dbReference>
<dbReference type="GO" id="GO:0008298">
    <property type="term" value="P:intracellular mRNA localization"/>
    <property type="evidence" value="ECO:0007669"/>
    <property type="project" value="TreeGrafter"/>
</dbReference>
<feature type="region of interest" description="Disordered" evidence="10">
    <location>
        <begin position="1"/>
        <end position="99"/>
    </location>
</feature>
<gene>
    <name evidence="11" type="ORF">D6D28_06991</name>
</gene>
<comment type="caution">
    <text evidence="11">The sequence shown here is derived from an EMBL/GenBank/DDBJ whole genome shotgun (WGS) entry which is preliminary data.</text>
</comment>
<dbReference type="GO" id="GO:0005730">
    <property type="term" value="C:nucleolus"/>
    <property type="evidence" value="ECO:0007669"/>
    <property type="project" value="UniProtKB-SubCell"/>
</dbReference>
<keyword evidence="6" id="KW-0690">Ribosome biogenesis</keyword>
<evidence type="ECO:0000313" key="12">
    <source>
        <dbReference type="Proteomes" id="UP000304951"/>
    </source>
</evidence>
<dbReference type="GO" id="GO:0042273">
    <property type="term" value="P:ribosomal large subunit biogenesis"/>
    <property type="evidence" value="ECO:0007669"/>
    <property type="project" value="InterPro"/>
</dbReference>
<dbReference type="GO" id="GO:0003729">
    <property type="term" value="F:mRNA binding"/>
    <property type="evidence" value="ECO:0007669"/>
    <property type="project" value="InterPro"/>
</dbReference>
<evidence type="ECO:0000313" key="11">
    <source>
        <dbReference type="EMBL" id="THV68085.1"/>
    </source>
</evidence>
<evidence type="ECO:0000256" key="9">
    <source>
        <dbReference type="ARBA" id="ARBA00023242"/>
    </source>
</evidence>
<comment type="function">
    <text evidence="1">Required for efficient assembly and nuclear export of the 60S ribosomal subunit.</text>
</comment>
<proteinExistence type="inferred from homology"/>
<keyword evidence="9" id="KW-0539">Nucleus</keyword>
<dbReference type="PANTHER" id="PTHR28028:SF1">
    <property type="entry name" value="60S RIBOSOMAL SUBUNIT ASSEMBLY_EXPORT PROTEIN LOC1"/>
    <property type="match status" value="1"/>
</dbReference>
<reference evidence="11 12" key="1">
    <citation type="submission" date="2018-10" db="EMBL/GenBank/DDBJ databases">
        <title>Fifty Aureobasidium pullulans genomes reveal a recombining polyextremotolerant generalist.</title>
        <authorList>
            <person name="Gostincar C."/>
            <person name="Turk M."/>
            <person name="Zajc J."/>
            <person name="Gunde-Cimerman N."/>
        </authorList>
    </citation>
    <scope>NUCLEOTIDE SEQUENCE [LARGE SCALE GENOMIC DNA]</scope>
    <source>
        <strain evidence="11 12">EXF-11900</strain>
    </source>
</reference>
<comment type="similarity">
    <text evidence="3">Belongs to the LOC1 family.</text>
</comment>
<evidence type="ECO:0000256" key="7">
    <source>
        <dbReference type="ARBA" id="ARBA00022816"/>
    </source>
</evidence>
<feature type="compositionally biased region" description="Low complexity" evidence="10">
    <location>
        <begin position="13"/>
        <end position="35"/>
    </location>
</feature>
<feature type="compositionally biased region" description="Basic and acidic residues" evidence="10">
    <location>
        <begin position="139"/>
        <end position="164"/>
    </location>
</feature>
<evidence type="ECO:0000256" key="10">
    <source>
        <dbReference type="SAM" id="MobiDB-lite"/>
    </source>
</evidence>
<evidence type="ECO:0000256" key="6">
    <source>
        <dbReference type="ARBA" id="ARBA00022517"/>
    </source>
</evidence>
<comment type="subunit">
    <text evidence="4">Component of the 66S pre-ribosomal particle.</text>
</comment>
<evidence type="ECO:0000256" key="2">
    <source>
        <dbReference type="ARBA" id="ARBA00004604"/>
    </source>
</evidence>
<comment type="subcellular location">
    <subcellularLocation>
        <location evidence="2">Nucleus</location>
        <location evidence="2">Nucleolus</location>
    </subcellularLocation>
</comment>
<evidence type="ECO:0000256" key="8">
    <source>
        <dbReference type="ARBA" id="ARBA00023054"/>
    </source>
</evidence>
<organism evidence="11 12">
    <name type="scientific">Aureobasidium pullulans</name>
    <name type="common">Black yeast</name>
    <name type="synonym">Pullularia pullulans</name>
    <dbReference type="NCBI Taxonomy" id="5580"/>
    <lineage>
        <taxon>Eukaryota</taxon>
        <taxon>Fungi</taxon>
        <taxon>Dikarya</taxon>
        <taxon>Ascomycota</taxon>
        <taxon>Pezizomycotina</taxon>
        <taxon>Dothideomycetes</taxon>
        <taxon>Dothideomycetidae</taxon>
        <taxon>Dothideales</taxon>
        <taxon>Saccotheciaceae</taxon>
        <taxon>Aureobasidium</taxon>
    </lineage>
</organism>
<keyword evidence="7" id="KW-0509">mRNA transport</keyword>
<sequence length="194" mass="21395">MSCHTRHITITMAPSKPTKGAPSKGGAKGGKSASKSGDRVRPKKPTGPKPKTVEQKTKSTSHGPQKKKKRVYTDKELNIPTLNGIRPAGIQKPNGVKKGKTFVDDKESLMTILAMVQAEKEGNIESKMIRARQMEEIREARKAEAEKREAGRKEKLEGVKDDLRRKKNKKGSKSEADETEPAAEKPKKKRVAFG</sequence>
<evidence type="ECO:0000256" key="3">
    <source>
        <dbReference type="ARBA" id="ARBA00008132"/>
    </source>
</evidence>
<accession>A0A4S8SCR1</accession>
<feature type="region of interest" description="Disordered" evidence="10">
    <location>
        <begin position="139"/>
        <end position="194"/>
    </location>
</feature>
<name>A0A4S8SCR1_AURPU</name>
<keyword evidence="8" id="KW-0175">Coiled coil</keyword>
<dbReference type="GO" id="GO:0030687">
    <property type="term" value="C:preribosome, large subunit precursor"/>
    <property type="evidence" value="ECO:0007669"/>
    <property type="project" value="TreeGrafter"/>
</dbReference>
<dbReference type="Proteomes" id="UP000304951">
    <property type="component" value="Unassembled WGS sequence"/>
</dbReference>
<evidence type="ECO:0008006" key="13">
    <source>
        <dbReference type="Google" id="ProtNLM"/>
    </source>
</evidence>
<dbReference type="GO" id="GO:0051028">
    <property type="term" value="P:mRNA transport"/>
    <property type="evidence" value="ECO:0007669"/>
    <property type="project" value="UniProtKB-KW"/>
</dbReference>
<dbReference type="EMBL" id="QZAF01000351">
    <property type="protein sequence ID" value="THV68085.1"/>
    <property type="molecule type" value="Genomic_DNA"/>
</dbReference>
<dbReference type="AlphaFoldDB" id="A0A4S8SCR1"/>
<evidence type="ECO:0000256" key="4">
    <source>
        <dbReference type="ARBA" id="ARBA00011339"/>
    </source>
</evidence>
<evidence type="ECO:0000256" key="1">
    <source>
        <dbReference type="ARBA" id="ARBA00001977"/>
    </source>
</evidence>